<keyword evidence="2" id="KW-1185">Reference proteome</keyword>
<evidence type="ECO:0000313" key="1">
    <source>
        <dbReference type="EMBL" id="KAJ0080958.1"/>
    </source>
</evidence>
<name>A0ACC1A124_9ROSI</name>
<gene>
    <name evidence="1" type="ORF">Patl1_12163</name>
</gene>
<organism evidence="1 2">
    <name type="scientific">Pistacia atlantica</name>
    <dbReference type="NCBI Taxonomy" id="434234"/>
    <lineage>
        <taxon>Eukaryota</taxon>
        <taxon>Viridiplantae</taxon>
        <taxon>Streptophyta</taxon>
        <taxon>Embryophyta</taxon>
        <taxon>Tracheophyta</taxon>
        <taxon>Spermatophyta</taxon>
        <taxon>Magnoliopsida</taxon>
        <taxon>eudicotyledons</taxon>
        <taxon>Gunneridae</taxon>
        <taxon>Pentapetalae</taxon>
        <taxon>rosids</taxon>
        <taxon>malvids</taxon>
        <taxon>Sapindales</taxon>
        <taxon>Anacardiaceae</taxon>
        <taxon>Pistacia</taxon>
    </lineage>
</organism>
<comment type="caution">
    <text evidence="1">The sequence shown here is derived from an EMBL/GenBank/DDBJ whole genome shotgun (WGS) entry which is preliminary data.</text>
</comment>
<reference evidence="2" key="1">
    <citation type="journal article" date="2023" name="G3 (Bethesda)">
        <title>Genome assembly and association tests identify interacting loci associated with vigor, precocity, and sex in interspecific pistachio rootstocks.</title>
        <authorList>
            <person name="Palmer W."/>
            <person name="Jacygrad E."/>
            <person name="Sagayaradj S."/>
            <person name="Cavanaugh K."/>
            <person name="Han R."/>
            <person name="Bertier L."/>
            <person name="Beede B."/>
            <person name="Kafkas S."/>
            <person name="Golino D."/>
            <person name="Preece J."/>
            <person name="Michelmore R."/>
        </authorList>
    </citation>
    <scope>NUCLEOTIDE SEQUENCE [LARGE SCALE GENOMIC DNA]</scope>
</reference>
<dbReference type="Proteomes" id="UP001164250">
    <property type="component" value="Chromosome 12"/>
</dbReference>
<proteinExistence type="predicted"/>
<sequence>MWQTSGGWGGIDIDNAIDSMLHYANVGLTTFDMANICEVFASHACVCVVIKRIGKQWDVSMDNGLAEDLYGIFINRIHREGPPELLDILPILWLLVLLLMQEKRSFMGQVDASKRREVVGLIVDMIQQKKVGCFLFPMD</sequence>
<dbReference type="EMBL" id="CM047908">
    <property type="protein sequence ID" value="KAJ0080958.1"/>
    <property type="molecule type" value="Genomic_DNA"/>
</dbReference>
<accession>A0ACC1A124</accession>
<evidence type="ECO:0000313" key="2">
    <source>
        <dbReference type="Proteomes" id="UP001164250"/>
    </source>
</evidence>
<protein>
    <submittedName>
        <fullName evidence="1">Uncharacterized protein</fullName>
    </submittedName>
</protein>